<dbReference type="GO" id="GO:0005634">
    <property type="term" value="C:nucleus"/>
    <property type="evidence" value="ECO:0007669"/>
    <property type="project" value="TreeGrafter"/>
</dbReference>
<evidence type="ECO:0000256" key="1">
    <source>
        <dbReference type="SAM" id="MobiDB-lite"/>
    </source>
</evidence>
<dbReference type="Pfam" id="PF07093">
    <property type="entry name" value="SGT1"/>
    <property type="match status" value="1"/>
</dbReference>
<dbReference type="eggNOG" id="KOG2406">
    <property type="taxonomic scope" value="Eukaryota"/>
</dbReference>
<name>R4X6J3_TAPDE</name>
<feature type="compositionally biased region" description="Acidic residues" evidence="1">
    <location>
        <begin position="445"/>
        <end position="457"/>
    </location>
</feature>
<dbReference type="EMBL" id="CAHR02000010">
    <property type="protein sequence ID" value="CCG80740.1"/>
    <property type="molecule type" value="Genomic_DNA"/>
</dbReference>
<dbReference type="PANTHER" id="PTHR13060">
    <property type="entry name" value="SGT1 PROTEIN HSGT1 SUPPRESSOR OF GCR2"/>
    <property type="match status" value="1"/>
</dbReference>
<feature type="region of interest" description="Disordered" evidence="1">
    <location>
        <begin position="384"/>
        <end position="415"/>
    </location>
</feature>
<dbReference type="STRING" id="1097556.R4X6J3"/>
<dbReference type="PANTHER" id="PTHR13060:SF0">
    <property type="entry name" value="PROTEIN ECDYSONELESS HOMOLOG"/>
    <property type="match status" value="1"/>
</dbReference>
<accession>R4X6J3</accession>
<feature type="compositionally biased region" description="Acidic residues" evidence="1">
    <location>
        <begin position="392"/>
        <end position="415"/>
    </location>
</feature>
<dbReference type="VEuPathDB" id="FungiDB:TAPDE_000363"/>
<feature type="region of interest" description="Disordered" evidence="1">
    <location>
        <begin position="436"/>
        <end position="500"/>
    </location>
</feature>
<feature type="region of interest" description="Disordered" evidence="1">
    <location>
        <begin position="533"/>
        <end position="553"/>
    </location>
</feature>
<dbReference type="InterPro" id="IPR010770">
    <property type="entry name" value="Ecd"/>
</dbReference>
<gene>
    <name evidence="2" type="ORF">TAPDE_000363</name>
</gene>
<feature type="compositionally biased region" description="Acidic residues" evidence="1">
    <location>
        <begin position="540"/>
        <end position="553"/>
    </location>
</feature>
<dbReference type="AlphaFoldDB" id="R4X6J3"/>
<protein>
    <submittedName>
        <fullName evidence="2">Regulatory factor Sgt1</fullName>
    </submittedName>
</protein>
<proteinExistence type="predicted"/>
<organism evidence="2 3">
    <name type="scientific">Taphrina deformans (strain PYCC 5710 / ATCC 11124 / CBS 356.35 / IMI 108563 / JCM 9778 / NBRC 8474)</name>
    <name type="common">Peach leaf curl fungus</name>
    <name type="synonym">Lalaria deformans</name>
    <dbReference type="NCBI Taxonomy" id="1097556"/>
    <lineage>
        <taxon>Eukaryota</taxon>
        <taxon>Fungi</taxon>
        <taxon>Dikarya</taxon>
        <taxon>Ascomycota</taxon>
        <taxon>Taphrinomycotina</taxon>
        <taxon>Taphrinomycetes</taxon>
        <taxon>Taphrinales</taxon>
        <taxon>Taphrinaceae</taxon>
        <taxon>Taphrina</taxon>
    </lineage>
</organism>
<dbReference type="OrthoDB" id="27237at2759"/>
<evidence type="ECO:0000313" key="3">
    <source>
        <dbReference type="Proteomes" id="UP000013776"/>
    </source>
</evidence>
<comment type="caution">
    <text evidence="2">The sequence shown here is derived from an EMBL/GenBank/DDBJ whole genome shotgun (WGS) entry which is preliminary data.</text>
</comment>
<sequence>MNYDVPGTQQAEKDICSYHIYVKEPSLATAQEVESLIREIHNPWTVDYIWQVESFSIAINDDYSLGGSTRFGDCIEDEWLIVWILTELSKRRSDVYVRITDTDGEFLLIESAMHLPRWLNPDSALNRAWIREGNFVIIEPTQADITARNCPYLSLEDALDHLRKNGNILHDDQIQQDALARIRKYPEQSNKEMHRVNCTVPRVVATLLHQDPSLIAPTCIELCNRDQLQIEQQNKSPSRLRLAEAADQVTISVKLTRTLYAQIKGLKFTVPAWYNEKFVPVSQLPAIDTGSKVTCGLDLLLMSSEAAIEAITRARSNPATDAEIAKWDTRIDSDAYLDVNFEELEKVMAGNSVDTSKEDVESEDTIRKMIQQMQKFMNTDSTFEGAEFSGDEHDEDDEEEEEEFDEEDVEDGFNDEDMDFMNFLRSTVSDKSALEALRNAREDKDVEEEKEESEPDSVGDLREYMSSMDAELSSHGLTSTSTRQDNDKDENLDGEDLDDDLKIDFTLAKNMLESMKSEGGMSGPAAGLLSRMGISVPRNDEDEDEDGLEEELD</sequence>
<keyword evidence="3" id="KW-1185">Reference proteome</keyword>
<reference evidence="2 3" key="1">
    <citation type="journal article" date="2013" name="MBio">
        <title>Genome sequencing of the plant pathogen Taphrina deformans, the causal agent of peach leaf curl.</title>
        <authorList>
            <person name="Cisse O.H."/>
            <person name="Almeida J.M.G.C.F."/>
            <person name="Fonseca A."/>
            <person name="Kumar A.A."/>
            <person name="Salojaervi J."/>
            <person name="Overmyer K."/>
            <person name="Hauser P.M."/>
            <person name="Pagni M."/>
        </authorList>
    </citation>
    <scope>NUCLEOTIDE SEQUENCE [LARGE SCALE GENOMIC DNA]</scope>
    <source>
        <strain evidence="3">PYCC 5710 / ATCC 11124 / CBS 356.35 / IMI 108563 / JCM 9778 / NBRC 8474</strain>
    </source>
</reference>
<dbReference type="Proteomes" id="UP000013776">
    <property type="component" value="Unassembled WGS sequence"/>
</dbReference>
<evidence type="ECO:0000313" key="2">
    <source>
        <dbReference type="EMBL" id="CCG80740.1"/>
    </source>
</evidence>